<dbReference type="GO" id="GO:0005774">
    <property type="term" value="C:vacuolar membrane"/>
    <property type="evidence" value="ECO:0007669"/>
    <property type="project" value="UniProtKB-ARBA"/>
</dbReference>
<feature type="transmembrane region" description="Helical" evidence="11">
    <location>
        <begin position="1637"/>
        <end position="1657"/>
    </location>
</feature>
<feature type="region of interest" description="Disordered" evidence="10">
    <location>
        <begin position="212"/>
        <end position="235"/>
    </location>
</feature>
<evidence type="ECO:0000313" key="14">
    <source>
        <dbReference type="EMBL" id="KAF5315453.1"/>
    </source>
</evidence>
<keyword evidence="9" id="KW-0175">Coiled coil</keyword>
<protein>
    <submittedName>
        <fullName evidence="14">Uncharacterized protein</fullName>
    </submittedName>
</protein>
<dbReference type="PANTHER" id="PTHR31503">
    <property type="entry name" value="VACUOLAR CALCIUM ION TRANSPORTER"/>
    <property type="match status" value="1"/>
</dbReference>
<dbReference type="GO" id="GO:0012505">
    <property type="term" value="C:endomembrane system"/>
    <property type="evidence" value="ECO:0007669"/>
    <property type="project" value="UniProtKB-SubCell"/>
</dbReference>
<feature type="region of interest" description="Disordered" evidence="10">
    <location>
        <begin position="418"/>
        <end position="530"/>
    </location>
</feature>
<feature type="coiled-coil region" evidence="9">
    <location>
        <begin position="381"/>
        <end position="408"/>
    </location>
</feature>
<feature type="region of interest" description="Disordered" evidence="10">
    <location>
        <begin position="111"/>
        <end position="163"/>
    </location>
</feature>
<dbReference type="InterPro" id="IPR004713">
    <property type="entry name" value="CaH_exchang"/>
</dbReference>
<feature type="domain" description="Sodium/calcium exchanger membrane region" evidence="12">
    <location>
        <begin position="1567"/>
        <end position="1716"/>
    </location>
</feature>
<keyword evidence="6 11" id="KW-1133">Transmembrane helix</keyword>
<evidence type="ECO:0000313" key="15">
    <source>
        <dbReference type="Proteomes" id="UP000567179"/>
    </source>
</evidence>
<feature type="compositionally biased region" description="Acidic residues" evidence="10">
    <location>
        <begin position="749"/>
        <end position="766"/>
    </location>
</feature>
<dbReference type="InterPro" id="IPR044880">
    <property type="entry name" value="NCX_ion-bd_dom_sf"/>
</dbReference>
<dbReference type="Pfam" id="PF03733">
    <property type="entry name" value="YccF"/>
    <property type="match status" value="1"/>
</dbReference>
<keyword evidence="8 11" id="KW-0472">Membrane</keyword>
<evidence type="ECO:0000256" key="4">
    <source>
        <dbReference type="ARBA" id="ARBA00022553"/>
    </source>
</evidence>
<accession>A0A8H5B2S2</accession>
<feature type="transmembrane region" description="Helical" evidence="11">
    <location>
        <begin position="1223"/>
        <end position="1245"/>
    </location>
</feature>
<proteinExistence type="inferred from homology"/>
<feature type="compositionally biased region" description="Polar residues" evidence="10">
    <location>
        <begin position="730"/>
        <end position="741"/>
    </location>
</feature>
<feature type="region of interest" description="Disordered" evidence="10">
    <location>
        <begin position="26"/>
        <end position="48"/>
    </location>
</feature>
<feature type="compositionally biased region" description="Acidic residues" evidence="10">
    <location>
        <begin position="785"/>
        <end position="796"/>
    </location>
</feature>
<feature type="region of interest" description="Disordered" evidence="10">
    <location>
        <begin position="265"/>
        <end position="284"/>
    </location>
</feature>
<comment type="caution">
    <text evidence="14">The sequence shown here is derived from an EMBL/GenBank/DDBJ whole genome shotgun (WGS) entry which is preliminary data.</text>
</comment>
<feature type="transmembrane region" description="Helical" evidence="11">
    <location>
        <begin position="1147"/>
        <end position="1169"/>
    </location>
</feature>
<dbReference type="Pfam" id="PF01699">
    <property type="entry name" value="Na_Ca_ex"/>
    <property type="match status" value="2"/>
</dbReference>
<dbReference type="EMBL" id="JAACJJ010000043">
    <property type="protein sequence ID" value="KAF5315453.1"/>
    <property type="molecule type" value="Genomic_DNA"/>
</dbReference>
<organism evidence="14 15">
    <name type="scientific">Psilocybe cf. subviscida</name>
    <dbReference type="NCBI Taxonomy" id="2480587"/>
    <lineage>
        <taxon>Eukaryota</taxon>
        <taxon>Fungi</taxon>
        <taxon>Dikarya</taxon>
        <taxon>Basidiomycota</taxon>
        <taxon>Agaricomycotina</taxon>
        <taxon>Agaricomycetes</taxon>
        <taxon>Agaricomycetidae</taxon>
        <taxon>Agaricales</taxon>
        <taxon>Agaricineae</taxon>
        <taxon>Strophariaceae</taxon>
        <taxon>Psilocybe</taxon>
    </lineage>
</organism>
<dbReference type="InterPro" id="IPR005185">
    <property type="entry name" value="YccF"/>
</dbReference>
<feature type="compositionally biased region" description="Polar residues" evidence="10">
    <location>
        <begin position="1434"/>
        <end position="1448"/>
    </location>
</feature>
<comment type="similarity">
    <text evidence="2">Belongs to the Ca(2+):cation antiporter (CaCA) (TC 2.A.19) family.</text>
</comment>
<feature type="transmembrane region" description="Helical" evidence="11">
    <location>
        <begin position="857"/>
        <end position="881"/>
    </location>
</feature>
<name>A0A8H5B2S2_9AGAR</name>
<dbReference type="GO" id="GO:0006874">
    <property type="term" value="P:intracellular calcium ion homeostasis"/>
    <property type="evidence" value="ECO:0007669"/>
    <property type="project" value="TreeGrafter"/>
</dbReference>
<feature type="compositionally biased region" description="Basic residues" evidence="10">
    <location>
        <begin position="719"/>
        <end position="729"/>
    </location>
</feature>
<evidence type="ECO:0000256" key="9">
    <source>
        <dbReference type="SAM" id="Coils"/>
    </source>
</evidence>
<keyword evidence="4" id="KW-0597">Phosphoprotein</keyword>
<keyword evidence="7" id="KW-0406">Ion transport</keyword>
<evidence type="ECO:0000256" key="7">
    <source>
        <dbReference type="ARBA" id="ARBA00023065"/>
    </source>
</evidence>
<feature type="transmembrane region" description="Helical" evidence="11">
    <location>
        <begin position="1361"/>
        <end position="1381"/>
    </location>
</feature>
<dbReference type="GO" id="GO:0015369">
    <property type="term" value="F:calcium:proton antiporter activity"/>
    <property type="evidence" value="ECO:0007669"/>
    <property type="project" value="TreeGrafter"/>
</dbReference>
<dbReference type="InterPro" id="IPR004837">
    <property type="entry name" value="NaCa_Exmemb"/>
</dbReference>
<gene>
    <name evidence="14" type="ORF">D9619_007001</name>
</gene>
<feature type="domain" description="Sodium/calcium exchanger membrane region" evidence="12">
    <location>
        <begin position="1194"/>
        <end position="1380"/>
    </location>
</feature>
<evidence type="ECO:0000256" key="8">
    <source>
        <dbReference type="ARBA" id="ARBA00023136"/>
    </source>
</evidence>
<feature type="compositionally biased region" description="Low complexity" evidence="10">
    <location>
        <begin position="303"/>
        <end position="313"/>
    </location>
</feature>
<feature type="region of interest" description="Disordered" evidence="10">
    <location>
        <begin position="293"/>
        <end position="371"/>
    </location>
</feature>
<evidence type="ECO:0000256" key="6">
    <source>
        <dbReference type="ARBA" id="ARBA00022989"/>
    </source>
</evidence>
<evidence type="ECO:0000256" key="11">
    <source>
        <dbReference type="SAM" id="Phobius"/>
    </source>
</evidence>
<sequence length="1759" mass="191228">MNSGGSRTNQQLRYADMGFFTTRKAEDNDNHQVATTGVNGAAGGDKSSVVQVIRSRFYGKKGKEREDPPSYLASVSAAAYSQPVVQNPVASAPPTPGKPGPSILRLDLDRALPSLPGTPTKRRPSVTTPITPARSPSKPSSVTHSKKQSTASSSSSPRKNTDTVTATLAQRLNALAVANADGLLNDDEYRILRQDLFERFASNTAIPTETPVVPLAAPQPRPRKAGATPDRLSSRPLSNFQVERPISVASRSSISGMADIFRRAAGKKSGSKDMSDASSVWSSSSKTSKTSFFRMPSTLRKQSSSSSIHTNSSRIHVDQISLSSRGPTSDRGHGDTLMSPASRSAASIRQLATPPSSFPGSGARRAGQDHRNTNSIYDVFHEDHLQSVKDIKQEIMNIEAESRRLMDAFNGLEITTLAKTQRHRNRPSPRSAEIGRSSTAGSNWGGDSDGVSQRRVRLADDAMSVRSTTSVGTAPSVAPSMARSAYSAKKTTRVKIAPPSPLQSNASYPASLQRKNSLSSVTSDRRAKMLPPPMPALPTSISHGHLRAASGSNISLVRSTGHLPMNTVHEDEKMSVDTGVLEVEEAEPELDDIRRRREEVSQRYDARLEYLRAKLKGAQLHEKLMRNCAGRRLPQSPLPPMSHVPSPYTDDDSDFNPSSTPTPAPPFGGLHRTMSHSSASQWSLHDTPAHHNQGTSYFPAQPGSPTTQFHPSPILVRNHSAHSQRRRQNRSTSISSSQATNRGRRDDDILSEANEEDEDEHDEDEEALHHSRRRGKAPANPDNANNDDDEEEEELADDPITTLKDRQSLINVQHPFGLPIWKPALYKKTRSVTRIADEALHSVPSAQAERHLLPGNLFWAIVFGWWLGLVCLLISVVLWFIPQGGERYSTLVYGLGWYLFWPFGKYVEGADPDAEEDTEDEEGPLVRRWSDSNNTVRGVSPPRNGGTVRGIPISGQAAAAAPRGVTIAAEGNQETNPLLGRASHVPLPIKSYGTTSRPVDSAASSMSDIAAEGSRRGSIIGKACFWLALISIIAPLMLIVCIFCWGLVITIPMAKLNWALLRHLFMQPTHIRFCAAPPVVIVASPPPEPSEEHDGTTSPTTPAMFSVKHPRLSEGQVAPYGSPTSTVLLCTYRAVGFKYYKYTVGGVNIFFVNLLSVVFFVIFDGFVLLPLVERRDHAKEPVSPFLRFIASQGLIFVLSLASVIPLSYFIGMAVASISAQSSIGMGAVINATFGSVIEIILYGIALTQGKGHLVEGSIVGSLLAGVLLMPGMSMCSGALRRKEQKFNAKSASVTSMMLIMAIIGALTPTLFYQTYGNFQLVCSGCPSSPGVPGAPWVCDHCYYKHPDPVDDPFYQSTVKSLMYFCAVVLIFSYLIGLWFSLRTHASQIWQNPQQLLHSMDLPTHRMSIYNKIIGNHGTGGQPGSGENTLRRKSTSMNPLASNGPSRTETPIPPREGQSAPPTSTRQPPSASPAFQRKISYAPPNFLPVLESVDHAVKNTDLRNIHLPEQLSTDDFTRAVAVATVSALRHQETHAHSSVRVRAAASHEHDAGGHGGHDAPSWSRTVSASVLLISTALYAVIAELLVDVVDVILSDSGIDEKFLGITLFALVPNTTEFMNAISFALNGNIALSMEIGSAYALQVCLLQIPAMVAFSAWYDPKNMGEVAKTFSLIFPRWDAIALILSMFLMTYTYIEAKSNYHRGSILILSYLVLTSGFYFAPPTAVDIDQGHLGALTGSVQEFPGLTVFQQIRWFLSSLWN</sequence>
<feature type="region of interest" description="Disordered" evidence="10">
    <location>
        <begin position="631"/>
        <end position="796"/>
    </location>
</feature>
<reference evidence="14 15" key="1">
    <citation type="journal article" date="2020" name="ISME J.">
        <title>Uncovering the hidden diversity of litter-decomposition mechanisms in mushroom-forming fungi.</title>
        <authorList>
            <person name="Floudas D."/>
            <person name="Bentzer J."/>
            <person name="Ahren D."/>
            <person name="Johansson T."/>
            <person name="Persson P."/>
            <person name="Tunlid A."/>
        </authorList>
    </citation>
    <scope>NUCLEOTIDE SEQUENCE [LARGE SCALE GENOMIC DNA]</scope>
    <source>
        <strain evidence="14 15">CBS 101986</strain>
    </source>
</reference>
<dbReference type="Proteomes" id="UP000567179">
    <property type="component" value="Unassembled WGS sequence"/>
</dbReference>
<keyword evidence="15" id="KW-1185">Reference proteome</keyword>
<feature type="transmembrane region" description="Helical" evidence="11">
    <location>
        <begin position="1604"/>
        <end position="1625"/>
    </location>
</feature>
<comment type="subcellular location">
    <subcellularLocation>
        <location evidence="1">Endomembrane system</location>
        <topology evidence="1">Multi-pass membrane protein</topology>
    </subcellularLocation>
</comment>
<evidence type="ECO:0000259" key="12">
    <source>
        <dbReference type="Pfam" id="PF01699"/>
    </source>
</evidence>
<evidence type="ECO:0000256" key="1">
    <source>
        <dbReference type="ARBA" id="ARBA00004127"/>
    </source>
</evidence>
<dbReference type="FunFam" id="1.20.1420.30:FF:000014">
    <property type="entry name" value="Cation/H+ exchanger protein 2"/>
    <property type="match status" value="1"/>
</dbReference>
<keyword evidence="5 11" id="KW-0812">Transmembrane</keyword>
<feature type="transmembrane region" description="Helical" evidence="11">
    <location>
        <begin position="1024"/>
        <end position="1051"/>
    </location>
</feature>
<evidence type="ECO:0000259" key="13">
    <source>
        <dbReference type="Pfam" id="PF03733"/>
    </source>
</evidence>
<feature type="region of interest" description="Disordered" evidence="10">
    <location>
        <begin position="1412"/>
        <end position="1475"/>
    </location>
</feature>
<feature type="transmembrane region" description="Helical" evidence="11">
    <location>
        <begin position="1257"/>
        <end position="1279"/>
    </location>
</feature>
<dbReference type="OrthoDB" id="16982at2759"/>
<keyword evidence="3" id="KW-0813">Transport</keyword>
<feature type="transmembrane region" description="Helical" evidence="11">
    <location>
        <begin position="1189"/>
        <end position="1211"/>
    </location>
</feature>
<feature type="transmembrane region" description="Helical" evidence="11">
    <location>
        <begin position="1702"/>
        <end position="1719"/>
    </location>
</feature>
<evidence type="ECO:0000256" key="2">
    <source>
        <dbReference type="ARBA" id="ARBA00008170"/>
    </source>
</evidence>
<evidence type="ECO:0000256" key="5">
    <source>
        <dbReference type="ARBA" id="ARBA00022692"/>
    </source>
</evidence>
<feature type="transmembrane region" description="Helical" evidence="11">
    <location>
        <begin position="1291"/>
        <end position="1311"/>
    </location>
</feature>
<feature type="compositionally biased region" description="Polar residues" evidence="10">
    <location>
        <begin position="1459"/>
        <end position="1468"/>
    </location>
</feature>
<feature type="compositionally biased region" description="Polar residues" evidence="10">
    <location>
        <begin position="502"/>
        <end position="522"/>
    </location>
</feature>
<feature type="transmembrane region" description="Helical" evidence="11">
    <location>
        <begin position="1669"/>
        <end position="1690"/>
    </location>
</feature>
<feature type="compositionally biased region" description="Polar residues" evidence="10">
    <location>
        <begin position="675"/>
        <end position="710"/>
    </location>
</feature>
<feature type="transmembrane region" description="Helical" evidence="11">
    <location>
        <begin position="1569"/>
        <end position="1592"/>
    </location>
</feature>
<dbReference type="PANTHER" id="PTHR31503:SF10">
    <property type="entry name" value="VNX1 PROTEIN"/>
    <property type="match status" value="1"/>
</dbReference>
<evidence type="ECO:0000256" key="10">
    <source>
        <dbReference type="SAM" id="MobiDB-lite"/>
    </source>
</evidence>
<feature type="domain" description="Inner membrane component" evidence="13">
    <location>
        <begin position="855"/>
        <end position="905"/>
    </location>
</feature>
<dbReference type="Gene3D" id="1.20.1420.30">
    <property type="entry name" value="NCX, central ion-binding region"/>
    <property type="match status" value="2"/>
</dbReference>
<evidence type="ECO:0000256" key="3">
    <source>
        <dbReference type="ARBA" id="ARBA00022448"/>
    </source>
</evidence>